<dbReference type="EMBL" id="WUEK01000001">
    <property type="protein sequence ID" value="MXG88194.1"/>
    <property type="molecule type" value="Genomic_DNA"/>
</dbReference>
<evidence type="ECO:0000313" key="3">
    <source>
        <dbReference type="EMBL" id="MXG88194.1"/>
    </source>
</evidence>
<keyword evidence="1" id="KW-1133">Transmembrane helix</keyword>
<dbReference type="Pfam" id="PF03372">
    <property type="entry name" value="Exo_endo_phos"/>
    <property type="match status" value="1"/>
</dbReference>
<feature type="domain" description="Endonuclease/exonuclease/phosphatase" evidence="2">
    <location>
        <begin position="130"/>
        <end position="329"/>
    </location>
</feature>
<keyword evidence="4" id="KW-1185">Reference proteome</keyword>
<dbReference type="SUPFAM" id="SSF56219">
    <property type="entry name" value="DNase I-like"/>
    <property type="match status" value="1"/>
</dbReference>
<evidence type="ECO:0000313" key="4">
    <source>
        <dbReference type="Proteomes" id="UP000473325"/>
    </source>
</evidence>
<comment type="caution">
    <text evidence="3">The sequence shown here is derived from an EMBL/GenBank/DDBJ whole genome shotgun (WGS) entry which is preliminary data.</text>
</comment>
<name>A0A6L7F0C3_9ACTN</name>
<feature type="transmembrane region" description="Helical" evidence="1">
    <location>
        <begin position="21"/>
        <end position="41"/>
    </location>
</feature>
<evidence type="ECO:0000259" key="2">
    <source>
        <dbReference type="Pfam" id="PF03372"/>
    </source>
</evidence>
<reference evidence="3 4" key="1">
    <citation type="submission" date="2019-12" db="EMBL/GenBank/DDBJ databases">
        <authorList>
            <person name="Kun Z."/>
        </authorList>
    </citation>
    <scope>NUCLEOTIDE SEQUENCE [LARGE SCALE GENOMIC DNA]</scope>
    <source>
        <strain evidence="3 4">YIM 123512</strain>
    </source>
</reference>
<dbReference type="RefSeq" id="WP_160874379.1">
    <property type="nucleotide sequence ID" value="NZ_WUEK01000001.1"/>
</dbReference>
<dbReference type="InterPro" id="IPR036691">
    <property type="entry name" value="Endo/exonu/phosph_ase_sf"/>
</dbReference>
<dbReference type="Proteomes" id="UP000473325">
    <property type="component" value="Unassembled WGS sequence"/>
</dbReference>
<accession>A0A6L7F0C3</accession>
<dbReference type="Gene3D" id="3.60.10.10">
    <property type="entry name" value="Endonuclease/exonuclease/phosphatase"/>
    <property type="match status" value="1"/>
</dbReference>
<protein>
    <recommendedName>
        <fullName evidence="2">Endonuclease/exonuclease/phosphatase domain-containing protein</fullName>
    </recommendedName>
</protein>
<evidence type="ECO:0000256" key="1">
    <source>
        <dbReference type="SAM" id="Phobius"/>
    </source>
</evidence>
<dbReference type="InterPro" id="IPR005135">
    <property type="entry name" value="Endo/exonuclease/phosphatase"/>
</dbReference>
<keyword evidence="1" id="KW-0812">Transmembrane</keyword>
<gene>
    <name evidence="3" type="ORF">GRQ65_01355</name>
</gene>
<dbReference type="AlphaFoldDB" id="A0A6L7F0C3"/>
<feature type="transmembrane region" description="Helical" evidence="1">
    <location>
        <begin position="53"/>
        <end position="75"/>
    </location>
</feature>
<keyword evidence="1" id="KW-0472">Membrane</keyword>
<dbReference type="GO" id="GO:0003824">
    <property type="term" value="F:catalytic activity"/>
    <property type="evidence" value="ECO:0007669"/>
    <property type="project" value="InterPro"/>
</dbReference>
<sequence>MTRAAAPRAAAPRAAATSSPLARTVFWLVVAGLALPALLLTGSRIVDSDNGSMIRLVSFTPLGVVLWGLLVFLLSFRAAARTDRRPLRIGAVVVAGGALFLHLLWVGPQFAGANPPPAPGAEPITVMNSNLFEGHADAAQVAETVRREGVDVLVLEEITPDFLADLDAAGIADVLPNRAGGTDRFVAGTMVLSDLPLGEPVLLDTEFQSYRMSVGDLTLLAVHPTAPVLPDAWRADHAVIREDADRSHADLIVGDMNATPDHDVMRRLDGLGFRDAGELANEGQQPTWPANHLGVAPFLPPVIRIDHVLVADTLASLGTRTVEIEGTDHLALIAEVAPR</sequence>
<feature type="transmembrane region" description="Helical" evidence="1">
    <location>
        <begin position="87"/>
        <end position="107"/>
    </location>
</feature>
<proteinExistence type="predicted"/>
<organism evidence="3 4">
    <name type="scientific">Nocardioides flavescens</name>
    <dbReference type="NCBI Taxonomy" id="2691959"/>
    <lineage>
        <taxon>Bacteria</taxon>
        <taxon>Bacillati</taxon>
        <taxon>Actinomycetota</taxon>
        <taxon>Actinomycetes</taxon>
        <taxon>Propionibacteriales</taxon>
        <taxon>Nocardioidaceae</taxon>
        <taxon>Nocardioides</taxon>
    </lineage>
</organism>